<accession>A0AA35UQ07</accession>
<dbReference type="AlphaFoldDB" id="A0AA35UQ07"/>
<comment type="caution">
    <text evidence="2">The sequence shown here is derived from an EMBL/GenBank/DDBJ whole genome shotgun (WGS) entry which is preliminary data.</text>
</comment>
<reference evidence="2" key="1">
    <citation type="submission" date="2023-03" db="EMBL/GenBank/DDBJ databases">
        <authorList>
            <person name="Cleenwerck I."/>
        </authorList>
    </citation>
    <scope>NUCLEOTIDE SEQUENCE</scope>
    <source>
        <strain evidence="2">LMG 32879</strain>
    </source>
</reference>
<organism evidence="2 3">
    <name type="scientific">Brytella acorum</name>
    <dbReference type="NCBI Taxonomy" id="2959299"/>
    <lineage>
        <taxon>Bacteria</taxon>
        <taxon>Pseudomonadati</taxon>
        <taxon>Pseudomonadota</taxon>
        <taxon>Alphaproteobacteria</taxon>
        <taxon>Acetobacterales</taxon>
        <taxon>Acetobacteraceae</taxon>
        <taxon>Brytella</taxon>
    </lineage>
</organism>
<sequence>MRSFATLDDQKILKISRSLMLLNHTAQPPSPKNDPGPRSNCTSMGAIRQLTVRALAEIKEVWLAKHILTQKVQRIRGTAREDGWFTPDDGSTSFRLGKDCFLTREEAHEHANTRRRKKIDALSRQIQRIEALTRVRK</sequence>
<name>A0AA35UQ07_9PROT</name>
<evidence type="ECO:0000256" key="1">
    <source>
        <dbReference type="SAM" id="MobiDB-lite"/>
    </source>
</evidence>
<proteinExistence type="predicted"/>
<protein>
    <submittedName>
        <fullName evidence="2">Uncharacterized protein</fullName>
    </submittedName>
</protein>
<evidence type="ECO:0000313" key="2">
    <source>
        <dbReference type="EMBL" id="CAI9121548.1"/>
    </source>
</evidence>
<dbReference type="EMBL" id="CATKSH010000017">
    <property type="protein sequence ID" value="CAI9121548.1"/>
    <property type="molecule type" value="Genomic_DNA"/>
</dbReference>
<evidence type="ECO:0000313" key="3">
    <source>
        <dbReference type="Proteomes" id="UP001176960"/>
    </source>
</evidence>
<dbReference type="Proteomes" id="UP001176960">
    <property type="component" value="Unassembled WGS sequence"/>
</dbReference>
<keyword evidence="3" id="KW-1185">Reference proteome</keyword>
<dbReference type="RefSeq" id="WP_289842487.1">
    <property type="nucleotide sequence ID" value="NZ_CATKSH010000017.1"/>
</dbReference>
<gene>
    <name evidence="2" type="ORF">LMG32879_002395</name>
</gene>
<feature type="region of interest" description="Disordered" evidence="1">
    <location>
        <begin position="24"/>
        <end position="43"/>
    </location>
</feature>